<dbReference type="PANTHER" id="PTHR33281">
    <property type="entry name" value="UPF0187 PROTEIN YNEE"/>
    <property type="match status" value="1"/>
</dbReference>
<dbReference type="EMBL" id="JARIHO010000043">
    <property type="protein sequence ID" value="KAJ7325887.1"/>
    <property type="molecule type" value="Genomic_DNA"/>
</dbReference>
<dbReference type="AlphaFoldDB" id="A0AAD6ZJ89"/>
<feature type="compositionally biased region" description="Low complexity" evidence="8">
    <location>
        <begin position="224"/>
        <end position="263"/>
    </location>
</feature>
<dbReference type="Proteomes" id="UP001218218">
    <property type="component" value="Unassembled WGS sequence"/>
</dbReference>
<keyword evidence="5 9" id="KW-1133">Transmembrane helix</keyword>
<dbReference type="Gene3D" id="1.10.600.10">
    <property type="entry name" value="Farnesyl Diphosphate Synthase"/>
    <property type="match status" value="1"/>
</dbReference>
<evidence type="ECO:0000256" key="2">
    <source>
        <dbReference type="ARBA" id="ARBA00022448"/>
    </source>
</evidence>
<evidence type="ECO:0000256" key="9">
    <source>
        <dbReference type="SAM" id="Phobius"/>
    </source>
</evidence>
<evidence type="ECO:0000256" key="4">
    <source>
        <dbReference type="ARBA" id="ARBA00022692"/>
    </source>
</evidence>
<feature type="transmembrane region" description="Helical" evidence="9">
    <location>
        <begin position="48"/>
        <end position="71"/>
    </location>
</feature>
<feature type="region of interest" description="Disordered" evidence="8">
    <location>
        <begin position="586"/>
        <end position="624"/>
    </location>
</feature>
<feature type="compositionally biased region" description="Pro residues" evidence="8">
    <location>
        <begin position="211"/>
        <end position="223"/>
    </location>
</feature>
<feature type="transmembrane region" description="Helical" evidence="9">
    <location>
        <begin position="448"/>
        <end position="469"/>
    </location>
</feature>
<comment type="subcellular location">
    <subcellularLocation>
        <location evidence="1">Cell membrane</location>
        <topology evidence="1">Multi-pass membrane protein</topology>
    </subcellularLocation>
</comment>
<dbReference type="InterPro" id="IPR008949">
    <property type="entry name" value="Isoprenoid_synthase_dom_sf"/>
</dbReference>
<keyword evidence="11" id="KW-1185">Reference proteome</keyword>
<proteinExistence type="predicted"/>
<gene>
    <name evidence="10" type="ORF">DFH08DRAFT_968531</name>
</gene>
<feature type="transmembrane region" description="Helical" evidence="9">
    <location>
        <begin position="77"/>
        <end position="100"/>
    </location>
</feature>
<dbReference type="InterPro" id="IPR044669">
    <property type="entry name" value="YneE/VCCN1/2-like"/>
</dbReference>
<evidence type="ECO:0000256" key="6">
    <source>
        <dbReference type="ARBA" id="ARBA00023065"/>
    </source>
</evidence>
<evidence type="ECO:0000313" key="10">
    <source>
        <dbReference type="EMBL" id="KAJ7325887.1"/>
    </source>
</evidence>
<name>A0AAD6ZJ89_9AGAR</name>
<feature type="compositionally biased region" description="Polar residues" evidence="8">
    <location>
        <begin position="264"/>
        <end position="289"/>
    </location>
</feature>
<evidence type="ECO:0000256" key="3">
    <source>
        <dbReference type="ARBA" id="ARBA00022475"/>
    </source>
</evidence>
<dbReference type="GO" id="GO:0005254">
    <property type="term" value="F:chloride channel activity"/>
    <property type="evidence" value="ECO:0007669"/>
    <property type="project" value="InterPro"/>
</dbReference>
<keyword evidence="4 9" id="KW-0812">Transmembrane</keyword>
<keyword evidence="7 9" id="KW-0472">Membrane</keyword>
<keyword evidence="2" id="KW-0813">Transport</keyword>
<evidence type="ECO:0000313" key="11">
    <source>
        <dbReference type="Proteomes" id="UP001218218"/>
    </source>
</evidence>
<evidence type="ECO:0000256" key="8">
    <source>
        <dbReference type="SAM" id="MobiDB-lite"/>
    </source>
</evidence>
<dbReference type="Pfam" id="PF19086">
    <property type="entry name" value="Terpene_syn_C_2"/>
    <property type="match status" value="1"/>
</dbReference>
<dbReference type="GO" id="GO:0005886">
    <property type="term" value="C:plasma membrane"/>
    <property type="evidence" value="ECO:0007669"/>
    <property type="project" value="UniProtKB-SubCell"/>
</dbReference>
<feature type="region of interest" description="Disordered" evidence="8">
    <location>
        <begin position="199"/>
        <end position="303"/>
    </location>
</feature>
<feature type="transmembrane region" description="Helical" evidence="9">
    <location>
        <begin position="423"/>
        <end position="442"/>
    </location>
</feature>
<keyword evidence="3" id="KW-1003">Cell membrane</keyword>
<evidence type="ECO:0000256" key="1">
    <source>
        <dbReference type="ARBA" id="ARBA00004651"/>
    </source>
</evidence>
<reference evidence="10" key="1">
    <citation type="submission" date="2023-03" db="EMBL/GenBank/DDBJ databases">
        <title>Massive genome expansion in bonnet fungi (Mycena s.s.) driven by repeated elements and novel gene families across ecological guilds.</title>
        <authorList>
            <consortium name="Lawrence Berkeley National Laboratory"/>
            <person name="Harder C.B."/>
            <person name="Miyauchi S."/>
            <person name="Viragh M."/>
            <person name="Kuo A."/>
            <person name="Thoen E."/>
            <person name="Andreopoulos B."/>
            <person name="Lu D."/>
            <person name="Skrede I."/>
            <person name="Drula E."/>
            <person name="Henrissat B."/>
            <person name="Morin E."/>
            <person name="Kohler A."/>
            <person name="Barry K."/>
            <person name="LaButti K."/>
            <person name="Morin E."/>
            <person name="Salamov A."/>
            <person name="Lipzen A."/>
            <person name="Mereny Z."/>
            <person name="Hegedus B."/>
            <person name="Baldrian P."/>
            <person name="Stursova M."/>
            <person name="Weitz H."/>
            <person name="Taylor A."/>
            <person name="Grigoriev I.V."/>
            <person name="Nagy L.G."/>
            <person name="Martin F."/>
            <person name="Kauserud H."/>
        </authorList>
    </citation>
    <scope>NUCLEOTIDE SEQUENCE</scope>
    <source>
        <strain evidence="10">CBHHK002</strain>
    </source>
</reference>
<evidence type="ECO:0000256" key="7">
    <source>
        <dbReference type="ARBA" id="ARBA00023136"/>
    </source>
</evidence>
<organism evidence="10 11">
    <name type="scientific">Mycena albidolilacea</name>
    <dbReference type="NCBI Taxonomy" id="1033008"/>
    <lineage>
        <taxon>Eukaryota</taxon>
        <taxon>Fungi</taxon>
        <taxon>Dikarya</taxon>
        <taxon>Basidiomycota</taxon>
        <taxon>Agaricomycotina</taxon>
        <taxon>Agaricomycetes</taxon>
        <taxon>Agaricomycetidae</taxon>
        <taxon>Agaricales</taxon>
        <taxon>Marasmiineae</taxon>
        <taxon>Mycenaceae</taxon>
        <taxon>Mycena</taxon>
    </lineage>
</organism>
<keyword evidence="6" id="KW-0406">Ion transport</keyword>
<dbReference type="PANTHER" id="PTHR33281:SF19">
    <property type="entry name" value="VOLTAGE-DEPENDENT ANION CHANNEL-FORMING PROTEIN YNEE"/>
    <property type="match status" value="1"/>
</dbReference>
<protein>
    <submittedName>
        <fullName evidence="10">Bestrophin, RFP-TM, chloride channel-domain-containing protein</fullName>
    </submittedName>
</protein>
<comment type="caution">
    <text evidence="10">The sequence shown here is derived from an EMBL/GenBank/DDBJ whole genome shotgun (WGS) entry which is preliminary data.</text>
</comment>
<dbReference type="Pfam" id="PF25539">
    <property type="entry name" value="Bestrophin_2"/>
    <property type="match status" value="2"/>
</dbReference>
<feature type="compositionally biased region" description="Acidic residues" evidence="8">
    <location>
        <begin position="591"/>
        <end position="617"/>
    </location>
</feature>
<evidence type="ECO:0000256" key="5">
    <source>
        <dbReference type="ARBA" id="ARBA00022989"/>
    </source>
</evidence>
<dbReference type="SUPFAM" id="SSF48576">
    <property type="entry name" value="Terpenoid synthases"/>
    <property type="match status" value="1"/>
</dbReference>
<sequence>MSTRRVNGKRSFTGNHPLLPAARPAAPPFIPKVPTYAFLKWTFGRGSVIWKIWPAVLLHTLFASAIVYVYVATERMIQIPNVMLTVMGVVIGFVISYRAMSGYDRYWMGRTAWTDVIRNARTMARLIWYHVPPRLTPNVPGASNVRTPQEMGKVMAEKRMALDLVEAFAVSLKHHLRGELGIYYEDLYDLVRPLHDFTDPENPRPTVASAVPPPPGAGVPSPPQAQAAASGSSSGVSTSTSTSTSSTSNTSTSTSTSGVSTATLKVSTHATKRPSSTSASGHTSQTSLHQPLLPASNPAPEDGVLRRVSPDVIPFAGVLAGVGAWVKGVWGARKDDMGRHRDRSSRMRTWTGPIHPQGVAQLEEFEKGENLPEEVLRCLSEWVSVLEERGTVPGTSLGSILAGIQQFEISLTMLEHILTTPLPFVYAVHIRVVWLYLFLLPLQLVNDFVWHTVPAVSLGAFVYLGFVAAGEEIEQPFGYDDNDLDLDMFCRDIIRQDIRCLKKAPCLNAWFAPKPLITEPHGQANGNGTPLNGALLSPETTLASATSTALDAAAGLGSVGAGTAAGLHAYGGNMYRASLASLSDSASLVSEVEDEDEEGQDSEEDATGNETETETEGEASTRRMEEGMGYAFGGDPKTDSPLEQMLHQIFRAIQSSTGMEQYAQFSRLTCECLRLQTPPPYTNITDYLAFRCYNSGGYFGLALARYVLDIYLSDDELQSPLVAECERLALEAVVLENDIVSYATELQQQNNTLGRNLVAIFLERGANGCTFSSASAVQLYLRARIADLEAQLLENTSAFEVGTQGGVSDAVGRWLRVLPYFVGGSAWWSQHADTISQAIRHRAG</sequence>
<accession>A0AAD6ZJ89</accession>